<comment type="subunit">
    <text evidence="5">Binds ribosomal protein uS19.</text>
</comment>
<feature type="domain" description="Ribosome maturation factor RimM PRC barrel" evidence="7">
    <location>
        <begin position="103"/>
        <end position="169"/>
    </location>
</feature>
<comment type="subcellular location">
    <subcellularLocation>
        <location evidence="5">Cytoplasm</location>
    </subcellularLocation>
</comment>
<keyword evidence="9" id="KW-1185">Reference proteome</keyword>
<keyword evidence="2 5" id="KW-0690">Ribosome biogenesis</keyword>
<dbReference type="Gene3D" id="2.40.30.60">
    <property type="entry name" value="RimM"/>
    <property type="match status" value="1"/>
</dbReference>
<dbReference type="Gene3D" id="2.30.30.240">
    <property type="entry name" value="PRC-barrel domain"/>
    <property type="match status" value="1"/>
</dbReference>
<keyword evidence="3 5" id="KW-0698">rRNA processing</keyword>
<dbReference type="Pfam" id="PF01782">
    <property type="entry name" value="RimM"/>
    <property type="match status" value="1"/>
</dbReference>
<feature type="domain" description="RimM N-terminal" evidence="6">
    <location>
        <begin position="8"/>
        <end position="92"/>
    </location>
</feature>
<dbReference type="InterPro" id="IPR056792">
    <property type="entry name" value="PRC_RimM"/>
</dbReference>
<comment type="domain">
    <text evidence="5">The PRC barrel domain binds ribosomal protein uS19.</text>
</comment>
<dbReference type="PANTHER" id="PTHR33692">
    <property type="entry name" value="RIBOSOME MATURATION FACTOR RIMM"/>
    <property type="match status" value="1"/>
</dbReference>
<evidence type="ECO:0000256" key="2">
    <source>
        <dbReference type="ARBA" id="ARBA00022517"/>
    </source>
</evidence>
<dbReference type="Pfam" id="PF24986">
    <property type="entry name" value="PRC_RimM"/>
    <property type="match status" value="1"/>
</dbReference>
<dbReference type="RefSeq" id="WP_222199762.1">
    <property type="nucleotide sequence ID" value="NZ_JAIMFO010000007.1"/>
</dbReference>
<evidence type="ECO:0000256" key="1">
    <source>
        <dbReference type="ARBA" id="ARBA00022490"/>
    </source>
</evidence>
<dbReference type="InterPro" id="IPR002676">
    <property type="entry name" value="RimM_N"/>
</dbReference>
<protein>
    <recommendedName>
        <fullName evidence="5">Ribosome maturation factor RimM</fullName>
    </recommendedName>
</protein>
<evidence type="ECO:0000313" key="9">
    <source>
        <dbReference type="Proteomes" id="UP000700908"/>
    </source>
</evidence>
<dbReference type="SUPFAM" id="SSF50346">
    <property type="entry name" value="PRC-barrel domain"/>
    <property type="match status" value="1"/>
</dbReference>
<dbReference type="InterPro" id="IPR009000">
    <property type="entry name" value="Transl_B-barrel_sf"/>
</dbReference>
<comment type="caution">
    <text evidence="8">The sequence shown here is derived from an EMBL/GenBank/DDBJ whole genome shotgun (WGS) entry which is preliminary data.</text>
</comment>
<dbReference type="EMBL" id="JAIMFO010000007">
    <property type="protein sequence ID" value="MBY4798053.1"/>
    <property type="molecule type" value="Genomic_DNA"/>
</dbReference>
<keyword evidence="1 5" id="KW-0963">Cytoplasm</keyword>
<accession>A0ABS7MLW9</accession>
<dbReference type="Proteomes" id="UP000700908">
    <property type="component" value="Unassembled WGS sequence"/>
</dbReference>
<name>A0ABS7MLW9_9ACTN</name>
<evidence type="ECO:0000256" key="4">
    <source>
        <dbReference type="ARBA" id="ARBA00023186"/>
    </source>
</evidence>
<keyword evidence="4 5" id="KW-0143">Chaperone</keyword>
<organism evidence="8 9">
    <name type="scientific">Collinsella ureilytica</name>
    <dbReference type="NCBI Taxonomy" id="2869515"/>
    <lineage>
        <taxon>Bacteria</taxon>
        <taxon>Bacillati</taxon>
        <taxon>Actinomycetota</taxon>
        <taxon>Coriobacteriia</taxon>
        <taxon>Coriobacteriales</taxon>
        <taxon>Coriobacteriaceae</taxon>
        <taxon>Collinsella</taxon>
    </lineage>
</organism>
<evidence type="ECO:0000313" key="8">
    <source>
        <dbReference type="EMBL" id="MBY4798053.1"/>
    </source>
</evidence>
<evidence type="ECO:0000259" key="6">
    <source>
        <dbReference type="Pfam" id="PF01782"/>
    </source>
</evidence>
<reference evidence="8 9" key="1">
    <citation type="submission" date="2021-08" db="EMBL/GenBank/DDBJ databases">
        <title>Collinsella faecalis sp. nov. isolated from swine faeces.</title>
        <authorList>
            <person name="Oh B.S."/>
            <person name="Lee J.H."/>
        </authorList>
    </citation>
    <scope>NUCLEOTIDE SEQUENCE [LARGE SCALE GENOMIC DNA]</scope>
    <source>
        <strain evidence="8 9">AGMB00827</strain>
    </source>
</reference>
<evidence type="ECO:0000259" key="7">
    <source>
        <dbReference type="Pfam" id="PF24986"/>
    </source>
</evidence>
<comment type="function">
    <text evidence="5">An accessory protein needed during the final step in the assembly of 30S ribosomal subunit, possibly for assembly of the head region. Essential for efficient processing of 16S rRNA. May be needed both before and after RbfA during the maturation of 16S rRNA. It has affinity for free ribosomal 30S subunits but not for 70S ribosomes.</text>
</comment>
<dbReference type="InterPro" id="IPR011033">
    <property type="entry name" value="PRC_barrel-like_sf"/>
</dbReference>
<sequence>MRCLFRTIARIVKTHGSKGEVVAVAPRGLPFCLQAGLEVAIVPPSLDRDRFCLVESVSSERDRAAIIGFSGIHDLDAADSIVGCQVLASREDLALGSEFATLEELEGREVLDQHHGLLGTLIAIEETPAHPLWVVRDRNGRDILIPAVSAIILHVPDSGALEVSIPDGLLDLGANS</sequence>
<evidence type="ECO:0000256" key="5">
    <source>
        <dbReference type="HAMAP-Rule" id="MF_00014"/>
    </source>
</evidence>
<comment type="similarity">
    <text evidence="5">Belongs to the RimM family.</text>
</comment>
<proteinExistence type="inferred from homology"/>
<evidence type="ECO:0000256" key="3">
    <source>
        <dbReference type="ARBA" id="ARBA00022552"/>
    </source>
</evidence>
<dbReference type="SUPFAM" id="SSF50447">
    <property type="entry name" value="Translation proteins"/>
    <property type="match status" value="1"/>
</dbReference>
<gene>
    <name evidence="5" type="primary">rimM</name>
    <name evidence="8" type="ORF">K6V98_06810</name>
</gene>
<dbReference type="PANTHER" id="PTHR33692:SF1">
    <property type="entry name" value="RIBOSOME MATURATION FACTOR RIMM"/>
    <property type="match status" value="1"/>
</dbReference>
<dbReference type="HAMAP" id="MF_00014">
    <property type="entry name" value="Ribosome_mat_RimM"/>
    <property type="match status" value="1"/>
</dbReference>
<dbReference type="InterPro" id="IPR036976">
    <property type="entry name" value="RimM_N_sf"/>
</dbReference>
<dbReference type="InterPro" id="IPR011961">
    <property type="entry name" value="RimM"/>
</dbReference>